<dbReference type="Gramene" id="Manes.11G063900.1.v8.1">
    <property type="protein sequence ID" value="Manes.11G063900.1.v8.1.CDS.1"/>
    <property type="gene ID" value="Manes.11G063900.v8.1"/>
</dbReference>
<feature type="region of interest" description="Disordered" evidence="1">
    <location>
        <begin position="84"/>
        <end position="116"/>
    </location>
</feature>
<name>A0A2C9V0F9_MANES</name>
<dbReference type="Proteomes" id="UP000091857">
    <property type="component" value="Chromosome 11"/>
</dbReference>
<evidence type="ECO:0000256" key="1">
    <source>
        <dbReference type="SAM" id="MobiDB-lite"/>
    </source>
</evidence>
<dbReference type="OMA" id="RAHPRND"/>
<dbReference type="EMBL" id="CM004397">
    <property type="protein sequence ID" value="OAY36966.1"/>
    <property type="molecule type" value="Genomic_DNA"/>
</dbReference>
<dbReference type="PANTHER" id="PTHR33052">
    <property type="entry name" value="DUF4228 DOMAIN PROTEIN-RELATED"/>
    <property type="match status" value="1"/>
</dbReference>
<gene>
    <name evidence="2" type="ORF">MANES_11G063900v8</name>
</gene>
<keyword evidence="3" id="KW-1185">Reference proteome</keyword>
<reference evidence="3" key="1">
    <citation type="journal article" date="2016" name="Nat. Biotechnol.">
        <title>Sequencing wild and cultivated cassava and related species reveals extensive interspecific hybridization and genetic diversity.</title>
        <authorList>
            <person name="Bredeson J.V."/>
            <person name="Lyons J.B."/>
            <person name="Prochnik S.E."/>
            <person name="Wu G.A."/>
            <person name="Ha C.M."/>
            <person name="Edsinger-Gonzales E."/>
            <person name="Grimwood J."/>
            <person name="Schmutz J."/>
            <person name="Rabbi I.Y."/>
            <person name="Egesi C."/>
            <person name="Nauluvula P."/>
            <person name="Lebot V."/>
            <person name="Ndunguru J."/>
            <person name="Mkamilo G."/>
            <person name="Bart R.S."/>
            <person name="Setter T.L."/>
            <person name="Gleadow R.M."/>
            <person name="Kulakow P."/>
            <person name="Ferguson M.E."/>
            <person name="Rounsley S."/>
            <person name="Rokhsar D.S."/>
        </authorList>
    </citation>
    <scope>NUCLEOTIDE SEQUENCE [LARGE SCALE GENOMIC DNA]</scope>
    <source>
        <strain evidence="3">cv. AM560-2</strain>
    </source>
</reference>
<proteinExistence type="predicted"/>
<dbReference type="AlphaFoldDB" id="A0A2C9V0F9"/>
<sequence>MAISKWLCTKTINNMFVKIVHPGGHRELHDKPVLASGIMRENPKCIVAYPHIFKNPWAIVQPDTILTPGQKFYVVPMSTVRKLQSHRLKSRSPVPDGNSSEADNKEKKTCGISPNKNTKDIRRGSCLSDDKCTICMFNVFRKKSMNGDAPLSNSSFWSCSYGIWKRKKDLPTGSPNRPFMPYDHWQPALESIREE</sequence>
<comment type="caution">
    <text evidence="2">The sequence shown here is derived from an EMBL/GenBank/DDBJ whole genome shotgun (WGS) entry which is preliminary data.</text>
</comment>
<accession>A0A2C9V0F9</accession>
<protein>
    <submittedName>
        <fullName evidence="2">Uncharacterized protein</fullName>
    </submittedName>
</protein>
<organism evidence="2 3">
    <name type="scientific">Manihot esculenta</name>
    <name type="common">Cassava</name>
    <name type="synonym">Jatropha manihot</name>
    <dbReference type="NCBI Taxonomy" id="3983"/>
    <lineage>
        <taxon>Eukaryota</taxon>
        <taxon>Viridiplantae</taxon>
        <taxon>Streptophyta</taxon>
        <taxon>Embryophyta</taxon>
        <taxon>Tracheophyta</taxon>
        <taxon>Spermatophyta</taxon>
        <taxon>Magnoliopsida</taxon>
        <taxon>eudicotyledons</taxon>
        <taxon>Gunneridae</taxon>
        <taxon>Pentapetalae</taxon>
        <taxon>rosids</taxon>
        <taxon>fabids</taxon>
        <taxon>Malpighiales</taxon>
        <taxon>Euphorbiaceae</taxon>
        <taxon>Crotonoideae</taxon>
        <taxon>Manihoteae</taxon>
        <taxon>Manihot</taxon>
    </lineage>
</organism>
<evidence type="ECO:0000313" key="3">
    <source>
        <dbReference type="Proteomes" id="UP000091857"/>
    </source>
</evidence>
<evidence type="ECO:0000313" key="2">
    <source>
        <dbReference type="EMBL" id="OAY36966.1"/>
    </source>
</evidence>
<dbReference type="InterPro" id="IPR025322">
    <property type="entry name" value="PADRE_dom"/>
</dbReference>
<dbReference type="Pfam" id="PF14009">
    <property type="entry name" value="PADRE"/>
    <property type="match status" value="1"/>
</dbReference>